<sequence length="77" mass="8345">MYMNDDENCRTNVTGVNVEEEADAMAIGGTNEVTGAEERCVSFVERDGGDVESSGGKADEPTECEEKTESHITRILD</sequence>
<gene>
    <name evidence="2" type="ORF">V6N11_012557</name>
</gene>
<protein>
    <submittedName>
        <fullName evidence="2">Uncharacterized protein</fullName>
    </submittedName>
</protein>
<name>A0ABR2QBY9_9ROSI</name>
<keyword evidence="3" id="KW-1185">Reference proteome</keyword>
<feature type="compositionally biased region" description="Basic and acidic residues" evidence="1">
    <location>
        <begin position="57"/>
        <end position="77"/>
    </location>
</feature>
<accession>A0ABR2QBY9</accession>
<reference evidence="2 3" key="1">
    <citation type="journal article" date="2024" name="G3 (Bethesda)">
        <title>Genome assembly of Hibiscus sabdariffa L. provides insights into metabolisms of medicinal natural products.</title>
        <authorList>
            <person name="Kim T."/>
        </authorList>
    </citation>
    <scope>NUCLEOTIDE SEQUENCE [LARGE SCALE GENOMIC DNA]</scope>
    <source>
        <strain evidence="2">TK-2024</strain>
        <tissue evidence="2">Old leaves</tissue>
    </source>
</reference>
<evidence type="ECO:0000313" key="3">
    <source>
        <dbReference type="Proteomes" id="UP001396334"/>
    </source>
</evidence>
<feature type="region of interest" description="Disordered" evidence="1">
    <location>
        <begin position="46"/>
        <end position="77"/>
    </location>
</feature>
<proteinExistence type="predicted"/>
<evidence type="ECO:0000256" key="1">
    <source>
        <dbReference type="SAM" id="MobiDB-lite"/>
    </source>
</evidence>
<dbReference type="Proteomes" id="UP001396334">
    <property type="component" value="Unassembled WGS sequence"/>
</dbReference>
<dbReference type="EMBL" id="JBBPBN010000042">
    <property type="protein sequence ID" value="KAK8998025.1"/>
    <property type="molecule type" value="Genomic_DNA"/>
</dbReference>
<comment type="caution">
    <text evidence="2">The sequence shown here is derived from an EMBL/GenBank/DDBJ whole genome shotgun (WGS) entry which is preliminary data.</text>
</comment>
<evidence type="ECO:0000313" key="2">
    <source>
        <dbReference type="EMBL" id="KAK8998025.1"/>
    </source>
</evidence>
<organism evidence="2 3">
    <name type="scientific">Hibiscus sabdariffa</name>
    <name type="common">roselle</name>
    <dbReference type="NCBI Taxonomy" id="183260"/>
    <lineage>
        <taxon>Eukaryota</taxon>
        <taxon>Viridiplantae</taxon>
        <taxon>Streptophyta</taxon>
        <taxon>Embryophyta</taxon>
        <taxon>Tracheophyta</taxon>
        <taxon>Spermatophyta</taxon>
        <taxon>Magnoliopsida</taxon>
        <taxon>eudicotyledons</taxon>
        <taxon>Gunneridae</taxon>
        <taxon>Pentapetalae</taxon>
        <taxon>rosids</taxon>
        <taxon>malvids</taxon>
        <taxon>Malvales</taxon>
        <taxon>Malvaceae</taxon>
        <taxon>Malvoideae</taxon>
        <taxon>Hibiscus</taxon>
    </lineage>
</organism>